<gene>
    <name evidence="5" type="ORF">GIW81_06495</name>
</gene>
<evidence type="ECO:0000256" key="3">
    <source>
        <dbReference type="ARBA" id="ARBA00022691"/>
    </source>
</evidence>
<dbReference type="InterPro" id="IPR055135">
    <property type="entry name" value="PRMT_dom"/>
</dbReference>
<dbReference type="InterPro" id="IPR029063">
    <property type="entry name" value="SAM-dependent_MTases_sf"/>
</dbReference>
<dbReference type="GO" id="GO:0016274">
    <property type="term" value="F:protein-arginine N-methyltransferase activity"/>
    <property type="evidence" value="ECO:0007669"/>
    <property type="project" value="InterPro"/>
</dbReference>
<dbReference type="AlphaFoldDB" id="A0A6I3KGD0"/>
<keyword evidence="6" id="KW-1185">Reference proteome</keyword>
<keyword evidence="1 5" id="KW-0489">Methyltransferase</keyword>
<name>A0A6I3KGD0_9HYPH</name>
<evidence type="ECO:0000256" key="2">
    <source>
        <dbReference type="ARBA" id="ARBA00022679"/>
    </source>
</evidence>
<dbReference type="Pfam" id="PF22528">
    <property type="entry name" value="PRMT_C"/>
    <property type="match status" value="1"/>
</dbReference>
<feature type="domain" description="Protein arginine N-methyltransferase" evidence="4">
    <location>
        <begin position="139"/>
        <end position="273"/>
    </location>
</feature>
<dbReference type="EMBL" id="WMBQ01000001">
    <property type="protein sequence ID" value="MTD93984.1"/>
    <property type="molecule type" value="Genomic_DNA"/>
</dbReference>
<dbReference type="PANTHER" id="PTHR11006:SF4">
    <property type="entry name" value="PROTEIN ARGININE N-METHYLTRANSFERASE 7"/>
    <property type="match status" value="1"/>
</dbReference>
<sequence>MRIEYHRTLIADRVRNQAFEAALRAVIKKGETTVADIGTGTGLLALMAAKLGAREVFLYETAEVAGVAAKVLKANGARNCHLIPCHSTEMVDPPKVDVVVSETLGNFAFEEHMIETLADAKKRFLKPRGVIIPRSLEQFVAPVVSDRIHKEFAAWDETGFDLSVARTMSLNNIYVRTLRANELLEAKAWDSIAFGSDAHSTRKGDVSWTLKNGATVYGFALWWTAELVPGITLSTAPDAPRTHWEQLYFPLLEPIGAKGGDKIGASLKSRTSQDGGTHVAWTATHCDAKGRETSRQALNLDKGFLP</sequence>
<dbReference type="Gene3D" id="2.70.160.11">
    <property type="entry name" value="Hnrnp arginine n-methyltransferase1"/>
    <property type="match status" value="1"/>
</dbReference>
<evidence type="ECO:0000256" key="1">
    <source>
        <dbReference type="ARBA" id="ARBA00022603"/>
    </source>
</evidence>
<proteinExistence type="predicted"/>
<dbReference type="Proteomes" id="UP000440694">
    <property type="component" value="Unassembled WGS sequence"/>
</dbReference>
<dbReference type="InterPro" id="IPR025799">
    <property type="entry name" value="Arg_MeTrfase"/>
</dbReference>
<dbReference type="PANTHER" id="PTHR11006">
    <property type="entry name" value="PROTEIN ARGININE N-METHYLTRANSFERASE"/>
    <property type="match status" value="1"/>
</dbReference>
<organism evidence="5 6">
    <name type="scientific">Hyphomicrobium album</name>
    <dbReference type="NCBI Taxonomy" id="2665159"/>
    <lineage>
        <taxon>Bacteria</taxon>
        <taxon>Pseudomonadati</taxon>
        <taxon>Pseudomonadota</taxon>
        <taxon>Alphaproteobacteria</taxon>
        <taxon>Hyphomicrobiales</taxon>
        <taxon>Hyphomicrobiaceae</taxon>
        <taxon>Hyphomicrobium</taxon>
    </lineage>
</organism>
<dbReference type="CDD" id="cd02440">
    <property type="entry name" value="AdoMet_MTases"/>
    <property type="match status" value="1"/>
</dbReference>
<protein>
    <submittedName>
        <fullName evidence="5">Methyltransferase</fullName>
    </submittedName>
</protein>
<evidence type="ECO:0000259" key="4">
    <source>
        <dbReference type="Pfam" id="PF22528"/>
    </source>
</evidence>
<dbReference type="GO" id="GO:0042054">
    <property type="term" value="F:histone methyltransferase activity"/>
    <property type="evidence" value="ECO:0007669"/>
    <property type="project" value="TreeGrafter"/>
</dbReference>
<keyword evidence="2 5" id="KW-0808">Transferase</keyword>
<accession>A0A6I3KGD0</accession>
<evidence type="ECO:0000313" key="6">
    <source>
        <dbReference type="Proteomes" id="UP000440694"/>
    </source>
</evidence>
<dbReference type="Pfam" id="PF06325">
    <property type="entry name" value="PrmA"/>
    <property type="match status" value="1"/>
</dbReference>
<dbReference type="RefSeq" id="WP_154738473.1">
    <property type="nucleotide sequence ID" value="NZ_WMBQ01000001.1"/>
</dbReference>
<dbReference type="SUPFAM" id="SSF53335">
    <property type="entry name" value="S-adenosyl-L-methionine-dependent methyltransferases"/>
    <property type="match status" value="1"/>
</dbReference>
<reference evidence="5 6" key="1">
    <citation type="submission" date="2019-11" db="EMBL/GenBank/DDBJ databases">
        <title>Identification of a novel strain.</title>
        <authorList>
            <person name="Xu Q."/>
            <person name="Wang G."/>
        </authorList>
    </citation>
    <scope>NUCLEOTIDE SEQUENCE [LARGE SCALE GENOMIC DNA]</scope>
    <source>
        <strain evidence="6">xq</strain>
    </source>
</reference>
<evidence type="ECO:0000313" key="5">
    <source>
        <dbReference type="EMBL" id="MTD93984.1"/>
    </source>
</evidence>
<comment type="caution">
    <text evidence="5">The sequence shown here is derived from an EMBL/GenBank/DDBJ whole genome shotgun (WGS) entry which is preliminary data.</text>
</comment>
<dbReference type="Gene3D" id="3.40.50.150">
    <property type="entry name" value="Vaccinia Virus protein VP39"/>
    <property type="match status" value="1"/>
</dbReference>
<dbReference type="GO" id="GO:0032259">
    <property type="term" value="P:methylation"/>
    <property type="evidence" value="ECO:0007669"/>
    <property type="project" value="UniProtKB-KW"/>
</dbReference>
<dbReference type="PROSITE" id="PS51678">
    <property type="entry name" value="SAM_MT_PRMT"/>
    <property type="match status" value="1"/>
</dbReference>
<keyword evidence="3" id="KW-0949">S-adenosyl-L-methionine</keyword>